<evidence type="ECO:0000256" key="1">
    <source>
        <dbReference type="ARBA" id="ARBA00023015"/>
    </source>
</evidence>
<dbReference type="PANTHER" id="PTHR47506:SF6">
    <property type="entry name" value="HTH-TYPE TRANSCRIPTIONAL REPRESSOR NEMR"/>
    <property type="match status" value="1"/>
</dbReference>
<accession>A0ABQ3KCY1</accession>
<dbReference type="EMBL" id="BNAW01000013">
    <property type="protein sequence ID" value="GHG14568.1"/>
    <property type="molecule type" value="Genomic_DNA"/>
</dbReference>
<dbReference type="Pfam" id="PF00440">
    <property type="entry name" value="TetR_N"/>
    <property type="match status" value="1"/>
</dbReference>
<name>A0ABQ3KCY1_9PSEU</name>
<keyword evidence="2 4" id="KW-0238">DNA-binding</keyword>
<organism evidence="6 7">
    <name type="scientific">Amycolatopsis bullii</name>
    <dbReference type="NCBI Taxonomy" id="941987"/>
    <lineage>
        <taxon>Bacteria</taxon>
        <taxon>Bacillati</taxon>
        <taxon>Actinomycetota</taxon>
        <taxon>Actinomycetes</taxon>
        <taxon>Pseudonocardiales</taxon>
        <taxon>Pseudonocardiaceae</taxon>
        <taxon>Amycolatopsis</taxon>
    </lineage>
</organism>
<evidence type="ECO:0000256" key="4">
    <source>
        <dbReference type="PROSITE-ProRule" id="PRU00335"/>
    </source>
</evidence>
<reference evidence="7" key="1">
    <citation type="journal article" date="2019" name="Int. J. Syst. Evol. Microbiol.">
        <title>The Global Catalogue of Microorganisms (GCM) 10K type strain sequencing project: providing services to taxonomists for standard genome sequencing and annotation.</title>
        <authorList>
            <consortium name="The Broad Institute Genomics Platform"/>
            <consortium name="The Broad Institute Genome Sequencing Center for Infectious Disease"/>
            <person name="Wu L."/>
            <person name="Ma J."/>
        </authorList>
    </citation>
    <scope>NUCLEOTIDE SEQUENCE [LARGE SCALE GENOMIC DNA]</scope>
    <source>
        <strain evidence="7">CGMCC 4.7680</strain>
    </source>
</reference>
<dbReference type="InterPro" id="IPR001647">
    <property type="entry name" value="HTH_TetR"/>
</dbReference>
<keyword evidence="1" id="KW-0805">Transcription regulation</keyword>
<gene>
    <name evidence="6" type="ORF">GCM10017567_35670</name>
</gene>
<dbReference type="InterPro" id="IPR009057">
    <property type="entry name" value="Homeodomain-like_sf"/>
</dbReference>
<feature type="domain" description="HTH tetR-type" evidence="5">
    <location>
        <begin position="16"/>
        <end position="76"/>
    </location>
</feature>
<dbReference type="SUPFAM" id="SSF46689">
    <property type="entry name" value="Homeodomain-like"/>
    <property type="match status" value="1"/>
</dbReference>
<comment type="caution">
    <text evidence="6">The sequence shown here is derived from an EMBL/GenBank/DDBJ whole genome shotgun (WGS) entry which is preliminary data.</text>
</comment>
<protein>
    <submittedName>
        <fullName evidence="6">TetR family transcriptional regulator</fullName>
    </submittedName>
</protein>
<proteinExistence type="predicted"/>
<dbReference type="RefSeq" id="WP_191311337.1">
    <property type="nucleotide sequence ID" value="NZ_BNAW01000013.1"/>
</dbReference>
<dbReference type="Proteomes" id="UP000649955">
    <property type="component" value="Unassembled WGS sequence"/>
</dbReference>
<evidence type="ECO:0000256" key="2">
    <source>
        <dbReference type="ARBA" id="ARBA00023125"/>
    </source>
</evidence>
<keyword evidence="7" id="KW-1185">Reference proteome</keyword>
<evidence type="ECO:0000313" key="7">
    <source>
        <dbReference type="Proteomes" id="UP000649955"/>
    </source>
</evidence>
<dbReference type="Gene3D" id="1.10.357.10">
    <property type="entry name" value="Tetracycline Repressor, domain 2"/>
    <property type="match status" value="1"/>
</dbReference>
<evidence type="ECO:0000313" key="6">
    <source>
        <dbReference type="EMBL" id="GHG14568.1"/>
    </source>
</evidence>
<dbReference type="PROSITE" id="PS50977">
    <property type="entry name" value="HTH_TETR_2"/>
    <property type="match status" value="1"/>
</dbReference>
<keyword evidence="3" id="KW-0804">Transcription</keyword>
<evidence type="ECO:0000259" key="5">
    <source>
        <dbReference type="PROSITE" id="PS50977"/>
    </source>
</evidence>
<dbReference type="PANTHER" id="PTHR47506">
    <property type="entry name" value="TRANSCRIPTIONAL REGULATORY PROTEIN"/>
    <property type="match status" value="1"/>
</dbReference>
<feature type="DNA-binding region" description="H-T-H motif" evidence="4">
    <location>
        <begin position="39"/>
        <end position="58"/>
    </location>
</feature>
<evidence type="ECO:0000256" key="3">
    <source>
        <dbReference type="ARBA" id="ARBA00023163"/>
    </source>
</evidence>
<sequence>MPPDTKPPGTRAAQREATRQRIVAVAVDLLVTRGLAATTTVEVQRTGGFSRGALLHHFPTREAMLGATIRALMERNELAVREAAAALPAELDRVTRAVRVLGASMVRPAFVAELELWAAARTDHQLRDVLRDEEKRARRDLYRVVDDVFGADLVTGDRYPMVASLTVQFLRGLAISDVLRGEGGATERLLEDWASVARAILAGRPLDENGATHE</sequence>